<name>A0AAV7LK49_PLEWA</name>
<evidence type="ECO:0000313" key="3">
    <source>
        <dbReference type="Proteomes" id="UP001066276"/>
    </source>
</evidence>
<evidence type="ECO:0000313" key="2">
    <source>
        <dbReference type="EMBL" id="KAJ1091402.1"/>
    </source>
</evidence>
<comment type="caution">
    <text evidence="2">The sequence shown here is derived from an EMBL/GenBank/DDBJ whole genome shotgun (WGS) entry which is preliminary data.</text>
</comment>
<evidence type="ECO:0000256" key="1">
    <source>
        <dbReference type="SAM" id="MobiDB-lite"/>
    </source>
</evidence>
<feature type="region of interest" description="Disordered" evidence="1">
    <location>
        <begin position="1"/>
        <end position="31"/>
    </location>
</feature>
<dbReference type="Proteomes" id="UP001066276">
    <property type="component" value="Chromosome 11"/>
</dbReference>
<proteinExistence type="predicted"/>
<organism evidence="2 3">
    <name type="scientific">Pleurodeles waltl</name>
    <name type="common">Iberian ribbed newt</name>
    <dbReference type="NCBI Taxonomy" id="8319"/>
    <lineage>
        <taxon>Eukaryota</taxon>
        <taxon>Metazoa</taxon>
        <taxon>Chordata</taxon>
        <taxon>Craniata</taxon>
        <taxon>Vertebrata</taxon>
        <taxon>Euteleostomi</taxon>
        <taxon>Amphibia</taxon>
        <taxon>Batrachia</taxon>
        <taxon>Caudata</taxon>
        <taxon>Salamandroidea</taxon>
        <taxon>Salamandridae</taxon>
        <taxon>Pleurodelinae</taxon>
        <taxon>Pleurodeles</taxon>
    </lineage>
</organism>
<accession>A0AAV7LK49</accession>
<reference evidence="2" key="1">
    <citation type="journal article" date="2022" name="bioRxiv">
        <title>Sequencing and chromosome-scale assembly of the giantPleurodeles waltlgenome.</title>
        <authorList>
            <person name="Brown T."/>
            <person name="Elewa A."/>
            <person name="Iarovenko S."/>
            <person name="Subramanian E."/>
            <person name="Araus A.J."/>
            <person name="Petzold A."/>
            <person name="Susuki M."/>
            <person name="Suzuki K.-i.T."/>
            <person name="Hayashi T."/>
            <person name="Toyoda A."/>
            <person name="Oliveira C."/>
            <person name="Osipova E."/>
            <person name="Leigh N.D."/>
            <person name="Simon A."/>
            <person name="Yun M.H."/>
        </authorList>
    </citation>
    <scope>NUCLEOTIDE SEQUENCE</scope>
    <source>
        <strain evidence="2">20211129_DDA</strain>
        <tissue evidence="2">Liver</tissue>
    </source>
</reference>
<sequence>MGMTDARQPRLNFDGKRQTHTTDPDLGSQDTSGSALWDMGLDQSIKAMFLDLKNSLSTIDSKIEFLTSRMNRIKERVDKPENCIDNLETLTSVIVHDQAYAGKHLLRMEKVLEVTKNGNQYFFTDPKVTMKYSRKCDATKKLDLATSATNTGGYNN</sequence>
<dbReference type="AlphaFoldDB" id="A0AAV7LK49"/>
<keyword evidence="3" id="KW-1185">Reference proteome</keyword>
<gene>
    <name evidence="2" type="ORF">NDU88_004528</name>
</gene>
<protein>
    <submittedName>
        <fullName evidence="2">Uncharacterized protein</fullName>
    </submittedName>
</protein>
<dbReference type="EMBL" id="JANPWB010000015">
    <property type="protein sequence ID" value="KAJ1091402.1"/>
    <property type="molecule type" value="Genomic_DNA"/>
</dbReference>
<feature type="compositionally biased region" description="Basic and acidic residues" evidence="1">
    <location>
        <begin position="13"/>
        <end position="23"/>
    </location>
</feature>